<evidence type="ECO:0000313" key="5">
    <source>
        <dbReference type="Proteomes" id="UP000434957"/>
    </source>
</evidence>
<proteinExistence type="predicted"/>
<evidence type="ECO:0000313" key="4">
    <source>
        <dbReference type="Proteomes" id="UP000429607"/>
    </source>
</evidence>
<dbReference type="EMBL" id="QXFT01007963">
    <property type="protein sequence ID" value="KAE9265263.1"/>
    <property type="molecule type" value="Genomic_DNA"/>
</dbReference>
<dbReference type="Proteomes" id="UP000435112">
    <property type="component" value="Unassembled WGS sequence"/>
</dbReference>
<evidence type="ECO:0000313" key="3">
    <source>
        <dbReference type="EMBL" id="KAE9265263.1"/>
    </source>
</evidence>
<evidence type="ECO:0000313" key="1">
    <source>
        <dbReference type="EMBL" id="KAE8957501.1"/>
    </source>
</evidence>
<keyword evidence="5" id="KW-1185">Reference proteome</keyword>
<evidence type="ECO:0000313" key="2">
    <source>
        <dbReference type="EMBL" id="KAE8957522.1"/>
    </source>
</evidence>
<organism evidence="3 5">
    <name type="scientific">Phytophthora rubi</name>
    <dbReference type="NCBI Taxonomy" id="129364"/>
    <lineage>
        <taxon>Eukaryota</taxon>
        <taxon>Sar</taxon>
        <taxon>Stramenopiles</taxon>
        <taxon>Oomycota</taxon>
        <taxon>Peronosporomycetes</taxon>
        <taxon>Peronosporales</taxon>
        <taxon>Peronosporaceae</taxon>
        <taxon>Phytophthora</taxon>
    </lineage>
</organism>
<reference evidence="3 5" key="1">
    <citation type="submission" date="2018-08" db="EMBL/GenBank/DDBJ databases">
        <title>Genomic investigation of the strawberry pathogen Phytophthora fragariae indicates pathogenicity is determined by transcriptional variation in three key races.</title>
        <authorList>
            <person name="Adams T.M."/>
            <person name="Armitage A.D."/>
            <person name="Sobczyk M.K."/>
            <person name="Bates H.J."/>
            <person name="Dunwell J.M."/>
            <person name="Nellist C.F."/>
            <person name="Harrison R.J."/>
        </authorList>
    </citation>
    <scope>NUCLEOTIDE SEQUENCE [LARGE SCALE GENOMIC DNA]</scope>
    <source>
        <strain evidence="2 4">SCRP249</strain>
        <strain evidence="1 6">SCRP324</strain>
        <strain evidence="3 5">SCRP333</strain>
    </source>
</reference>
<gene>
    <name evidence="2" type="ORF">PR001_g31341</name>
    <name evidence="1" type="ORF">PR002_g31155</name>
    <name evidence="3" type="ORF">PR003_g32513</name>
</gene>
<dbReference type="Proteomes" id="UP000429607">
    <property type="component" value="Unassembled WGS sequence"/>
</dbReference>
<protein>
    <submittedName>
        <fullName evidence="3">Uncharacterized protein</fullName>
    </submittedName>
</protein>
<comment type="caution">
    <text evidence="3">The sequence shown here is derived from an EMBL/GenBank/DDBJ whole genome shotgun (WGS) entry which is preliminary data.</text>
</comment>
<sequence length="57" mass="6591">MKILASLMVLVVTLGPWVTLKKVRKLRFALIQLRMLINHALCRERANVHLEGHKDSE</sequence>
<dbReference type="EMBL" id="QXFV01008006">
    <property type="protein sequence ID" value="KAE8957522.1"/>
    <property type="molecule type" value="Genomic_DNA"/>
</dbReference>
<dbReference type="EMBL" id="QXFU01007906">
    <property type="protein sequence ID" value="KAE8957501.1"/>
    <property type="molecule type" value="Genomic_DNA"/>
</dbReference>
<accession>A0A6A4AWY8</accession>
<dbReference type="Proteomes" id="UP000434957">
    <property type="component" value="Unassembled WGS sequence"/>
</dbReference>
<name>A0A6A4AWY8_9STRA</name>
<evidence type="ECO:0000313" key="6">
    <source>
        <dbReference type="Proteomes" id="UP000435112"/>
    </source>
</evidence>
<dbReference type="AlphaFoldDB" id="A0A6A4AWY8"/>